<dbReference type="GeneID" id="5981266"/>
<dbReference type="AlphaFoldDB" id="Q0U1Y4"/>
<sequence>MAASMLSRSTSTYVICWPRKDCESSGWILAPSEVQDA</sequence>
<organism evidence="1 2">
    <name type="scientific">Phaeosphaeria nodorum (strain SN15 / ATCC MYA-4574 / FGSC 10173)</name>
    <name type="common">Glume blotch fungus</name>
    <name type="synonym">Parastagonospora nodorum</name>
    <dbReference type="NCBI Taxonomy" id="321614"/>
    <lineage>
        <taxon>Eukaryota</taxon>
        <taxon>Fungi</taxon>
        <taxon>Dikarya</taxon>
        <taxon>Ascomycota</taxon>
        <taxon>Pezizomycotina</taxon>
        <taxon>Dothideomycetes</taxon>
        <taxon>Pleosporomycetidae</taxon>
        <taxon>Pleosporales</taxon>
        <taxon>Pleosporineae</taxon>
        <taxon>Phaeosphaeriaceae</taxon>
        <taxon>Parastagonospora</taxon>
    </lineage>
</organism>
<proteinExistence type="predicted"/>
<dbReference type="HOGENOM" id="CLU_3351307_0_0_1"/>
<dbReference type="InParanoid" id="Q0U1Y4"/>
<dbReference type="Proteomes" id="UP000001055">
    <property type="component" value="Unassembled WGS sequence"/>
</dbReference>
<name>Q0U1Y4_PHANO</name>
<evidence type="ECO:0000313" key="2">
    <source>
        <dbReference type="Proteomes" id="UP000001055"/>
    </source>
</evidence>
<reference evidence="2" key="1">
    <citation type="journal article" date="2007" name="Plant Cell">
        <title>Dothideomycete-plant interactions illuminated by genome sequencing and EST analysis of the wheat pathogen Stagonospora nodorum.</title>
        <authorList>
            <person name="Hane J.K."/>
            <person name="Lowe R.G."/>
            <person name="Solomon P.S."/>
            <person name="Tan K.C."/>
            <person name="Schoch C.L."/>
            <person name="Spatafora J.W."/>
            <person name="Crous P.W."/>
            <person name="Kodira C."/>
            <person name="Birren B.W."/>
            <person name="Galagan J.E."/>
            <person name="Torriani S.F."/>
            <person name="McDonald B.A."/>
            <person name="Oliver R.P."/>
        </authorList>
    </citation>
    <scope>NUCLEOTIDE SEQUENCE [LARGE SCALE GENOMIC DNA]</scope>
    <source>
        <strain evidence="2">SN15 / ATCC MYA-4574 / FGSC 10173</strain>
    </source>
</reference>
<gene>
    <name evidence="1" type="ORF">SNOG_14146</name>
</gene>
<dbReference type="RefSeq" id="XP_001804343.1">
    <property type="nucleotide sequence ID" value="XM_001804291.1"/>
</dbReference>
<protein>
    <submittedName>
        <fullName evidence="1">Uncharacterized protein</fullName>
    </submittedName>
</protein>
<accession>Q0U1Y4</accession>
<dbReference type="KEGG" id="pno:SNOG_14146"/>
<evidence type="ECO:0000313" key="1">
    <source>
        <dbReference type="EMBL" id="EAT78383.1"/>
    </source>
</evidence>
<dbReference type="EMBL" id="CH445354">
    <property type="protein sequence ID" value="EAT78383.1"/>
    <property type="molecule type" value="Genomic_DNA"/>
</dbReference>